<feature type="transmembrane region" description="Helical" evidence="1">
    <location>
        <begin position="220"/>
        <end position="244"/>
    </location>
</feature>
<keyword evidence="3" id="KW-1185">Reference proteome</keyword>
<evidence type="ECO:0000256" key="1">
    <source>
        <dbReference type="SAM" id="Phobius"/>
    </source>
</evidence>
<evidence type="ECO:0000313" key="2">
    <source>
        <dbReference type="EMBL" id="KAI1877617.1"/>
    </source>
</evidence>
<keyword evidence="1" id="KW-0472">Membrane</keyword>
<proteinExistence type="predicted"/>
<comment type="caution">
    <text evidence="2">The sequence shown here is derived from an EMBL/GenBank/DDBJ whole genome shotgun (WGS) entry which is preliminary data.</text>
</comment>
<dbReference type="EMBL" id="JAFIMR010000006">
    <property type="protein sequence ID" value="KAI1877617.1"/>
    <property type="molecule type" value="Genomic_DNA"/>
</dbReference>
<protein>
    <submittedName>
        <fullName evidence="2">Uncharacterized protein</fullName>
    </submittedName>
</protein>
<keyword evidence="1" id="KW-0812">Transmembrane</keyword>
<accession>A0A9P9WS65</accession>
<gene>
    <name evidence="2" type="ORF">JX265_003625</name>
</gene>
<reference evidence="2" key="1">
    <citation type="submission" date="2021-03" db="EMBL/GenBank/DDBJ databases">
        <title>Revisited historic fungal species revealed as producer of novel bioactive compounds through whole genome sequencing and comparative genomics.</title>
        <authorList>
            <person name="Vignolle G.A."/>
            <person name="Hochenegger N."/>
            <person name="Mach R.L."/>
            <person name="Mach-Aigner A.R."/>
            <person name="Javad Rahimi M."/>
            <person name="Salim K.A."/>
            <person name="Chan C.M."/>
            <person name="Lim L.B.L."/>
            <person name="Cai F."/>
            <person name="Druzhinina I.S."/>
            <person name="U'Ren J.M."/>
            <person name="Derntl C."/>
        </authorList>
    </citation>
    <scope>NUCLEOTIDE SEQUENCE</scope>
    <source>
        <strain evidence="2">TUCIM 5799</strain>
    </source>
</reference>
<dbReference type="AlphaFoldDB" id="A0A9P9WS65"/>
<evidence type="ECO:0000313" key="3">
    <source>
        <dbReference type="Proteomes" id="UP000829685"/>
    </source>
</evidence>
<keyword evidence="1" id="KW-1133">Transmembrane helix</keyword>
<dbReference type="OrthoDB" id="4778664at2759"/>
<sequence length="302" mass="32413">MEASSTIKYRANSDDSALDDCYFPCNAAYLKAQVSRDWEDYCAAGNAFETYWNNCLCCVQAKLDNGYKAEDYLAKDFSGQLAICESNAAAKPAKLWEPAPCTIPSSAPATPIVIPFPTQTVWGIGAPQDSLGVGVSTTYALSQLRPNHNQRPEITIPTISATPTGARTTLTTVTSSRTFTDKSGHSTVLLATETLLTIIGMESTATSTPQSEAEGITGGYAWIAGPVVGGCVLALLLALLGWLIRKRRASRVDARVGRQDHSEDDGDAFHTHELPFKSIPTPEIDGKVAVFELDTSEVKSTQ</sequence>
<dbReference type="Proteomes" id="UP000829685">
    <property type="component" value="Unassembled WGS sequence"/>
</dbReference>
<name>A0A9P9WS65_9PEZI</name>
<organism evidence="2 3">
    <name type="scientific">Neoarthrinium moseri</name>
    <dbReference type="NCBI Taxonomy" id="1658444"/>
    <lineage>
        <taxon>Eukaryota</taxon>
        <taxon>Fungi</taxon>
        <taxon>Dikarya</taxon>
        <taxon>Ascomycota</taxon>
        <taxon>Pezizomycotina</taxon>
        <taxon>Sordariomycetes</taxon>
        <taxon>Xylariomycetidae</taxon>
        <taxon>Amphisphaeriales</taxon>
        <taxon>Apiosporaceae</taxon>
        <taxon>Neoarthrinium</taxon>
    </lineage>
</organism>